<dbReference type="HOGENOM" id="CLU_623684_0_0_11"/>
<organism evidence="2 3">
    <name type="scientific">Pseudofrankia inefficax (strain DSM 45817 / CECT 9037 / DDB 130130 / EuI1c)</name>
    <name type="common">Frankia inefficax</name>
    <dbReference type="NCBI Taxonomy" id="298654"/>
    <lineage>
        <taxon>Bacteria</taxon>
        <taxon>Bacillati</taxon>
        <taxon>Actinomycetota</taxon>
        <taxon>Actinomycetes</taxon>
        <taxon>Frankiales</taxon>
        <taxon>Frankiaceae</taxon>
        <taxon>Pseudofrankia</taxon>
    </lineage>
</organism>
<evidence type="ECO:0000313" key="2">
    <source>
        <dbReference type="EMBL" id="ADP78936.1"/>
    </source>
</evidence>
<proteinExistence type="predicted"/>
<dbReference type="AlphaFoldDB" id="E3IW94"/>
<sequence length="439" mass="47153">MPLCIGLRDPKTAVPVRSTISLGSPPPPPAQPASPLSDRNFDWRARHVDPRWLGWETSDCAAALAPGIHSTAELNRFFEGAKRRDEPALVVAMLGRGDVDTVRNGPPTDMLPTVNLTDVVSVRGRLLGNGAQPRLAPGLGHADHDLGTRLKDDRRGARWWSLALGSGPAQWARRGTSPAPPPQGDLVPLLLGPLDETVVGVWVAPDGSQRWYIVPYGTDWNMLLDWLIGHALPEFVIGALHRARSPLHVHPALQTPAELAAQKALDQMSARHAAEKTSRQAALTQARTAAEGIRGGLLDGTGAELEAAVGKVLADAGFTVVDLDRYLGGTLSADLLVTRGPERRLVEVKSTSGAAPQSLAGKLTTHLQKWPALRPNEPVGGGVLIVNHEHGKLPAQRSPKVYTDQAFVGTLRFPVLAARDLFDWWRAGNWTAIQQAVLA</sequence>
<dbReference type="Proteomes" id="UP000002484">
    <property type="component" value="Chromosome"/>
</dbReference>
<evidence type="ECO:0000313" key="3">
    <source>
        <dbReference type="Proteomes" id="UP000002484"/>
    </source>
</evidence>
<name>E3IW94_PSEI1</name>
<gene>
    <name evidence="2" type="ordered locus">FraEuI1c_0858</name>
</gene>
<dbReference type="eggNOG" id="ENOG5033QWZ">
    <property type="taxonomic scope" value="Bacteria"/>
</dbReference>
<dbReference type="EMBL" id="CP002299">
    <property type="protein sequence ID" value="ADP78936.1"/>
    <property type="molecule type" value="Genomic_DNA"/>
</dbReference>
<keyword evidence="3" id="KW-1185">Reference proteome</keyword>
<dbReference type="KEGG" id="fri:FraEuI1c_0858"/>
<dbReference type="InParanoid" id="E3IW94"/>
<evidence type="ECO:0000256" key="1">
    <source>
        <dbReference type="SAM" id="MobiDB-lite"/>
    </source>
</evidence>
<accession>E3IW94</accession>
<feature type="region of interest" description="Disordered" evidence="1">
    <location>
        <begin position="18"/>
        <end position="38"/>
    </location>
</feature>
<protein>
    <submittedName>
        <fullName evidence="2">Uncharacterized protein</fullName>
    </submittedName>
</protein>
<reference evidence="2 3" key="1">
    <citation type="submission" date="2010-10" db="EMBL/GenBank/DDBJ databases">
        <title>Complete sequence of Frankia sp. EuI1c.</title>
        <authorList>
            <consortium name="US DOE Joint Genome Institute"/>
            <person name="Lucas S."/>
            <person name="Copeland A."/>
            <person name="Lapidus A."/>
            <person name="Cheng J.-F."/>
            <person name="Bruce D."/>
            <person name="Goodwin L."/>
            <person name="Pitluck S."/>
            <person name="Chertkov O."/>
            <person name="Detter J.C."/>
            <person name="Han C."/>
            <person name="Tapia R."/>
            <person name="Land M."/>
            <person name="Hauser L."/>
            <person name="Jeffries C."/>
            <person name="Kyrpides N."/>
            <person name="Ivanova N."/>
            <person name="Mikhailova N."/>
            <person name="Beauchemin N."/>
            <person name="Sen A."/>
            <person name="Sur S.A."/>
            <person name="Gtari M."/>
            <person name="Wall L."/>
            <person name="Tisa L."/>
            <person name="Woyke T."/>
        </authorList>
    </citation>
    <scope>NUCLEOTIDE SEQUENCE [LARGE SCALE GENOMIC DNA]</scope>
    <source>
        <strain evidence="3">DSM 45817 / CECT 9037 / EuI1c</strain>
    </source>
</reference>